<evidence type="ECO:0000256" key="4">
    <source>
        <dbReference type="ARBA" id="ARBA00023186"/>
    </source>
</evidence>
<dbReference type="PANTHER" id="PTHR15272">
    <property type="entry name" value="CHROMATIN ASSEMBLY FACTOR 1 SUBUNIT A CAF-1 SUBUNIT A"/>
    <property type="match status" value="1"/>
</dbReference>
<dbReference type="GO" id="GO:0006334">
    <property type="term" value="P:nucleosome assembly"/>
    <property type="evidence" value="ECO:0007669"/>
    <property type="project" value="TreeGrafter"/>
</dbReference>
<dbReference type="eggNOG" id="KOG4363">
    <property type="taxonomic scope" value="Eukaryota"/>
</dbReference>
<dbReference type="Pfam" id="PF11600">
    <property type="entry name" value="CAF1A_acidic"/>
    <property type="match status" value="1"/>
</dbReference>
<feature type="domain" description="Chromatin assembly factor 1 subunit A dimerization" evidence="9">
    <location>
        <begin position="395"/>
        <end position="464"/>
    </location>
</feature>
<evidence type="ECO:0000259" key="8">
    <source>
        <dbReference type="Pfam" id="PF11600"/>
    </source>
</evidence>
<feature type="region of interest" description="Disordered" evidence="7">
    <location>
        <begin position="442"/>
        <end position="482"/>
    </location>
</feature>
<feature type="compositionally biased region" description="Basic and acidic residues" evidence="7">
    <location>
        <begin position="248"/>
        <end position="272"/>
    </location>
</feature>
<proteinExistence type="predicted"/>
<keyword evidence="4" id="KW-0143">Chaperone</keyword>
<dbReference type="OrthoDB" id="79480at2759"/>
<dbReference type="Pfam" id="PF12253">
    <property type="entry name" value="CAF1A_dimeriz"/>
    <property type="match status" value="1"/>
</dbReference>
<evidence type="ECO:0000256" key="1">
    <source>
        <dbReference type="ARBA" id="ARBA00004123"/>
    </source>
</evidence>
<keyword evidence="3" id="KW-0227">DNA damage</keyword>
<keyword evidence="2" id="KW-0235">DNA replication</keyword>
<dbReference type="HOGENOM" id="CLU_567396_0_0_1"/>
<evidence type="ECO:0000256" key="3">
    <source>
        <dbReference type="ARBA" id="ARBA00022763"/>
    </source>
</evidence>
<dbReference type="InParanoid" id="A5E3I0"/>
<evidence type="ECO:0000259" key="9">
    <source>
        <dbReference type="Pfam" id="PF12253"/>
    </source>
</evidence>
<comment type="subcellular location">
    <subcellularLocation>
        <location evidence="1">Nucleus</location>
    </subcellularLocation>
</comment>
<dbReference type="GO" id="GO:0006260">
    <property type="term" value="P:DNA replication"/>
    <property type="evidence" value="ECO:0007669"/>
    <property type="project" value="UniProtKB-KW"/>
</dbReference>
<evidence type="ECO:0000313" key="10">
    <source>
        <dbReference type="EMBL" id="EDK45988.1"/>
    </source>
</evidence>
<keyword evidence="11" id="KW-1185">Reference proteome</keyword>
<evidence type="ECO:0000256" key="6">
    <source>
        <dbReference type="ARBA" id="ARBA00023242"/>
    </source>
</evidence>
<dbReference type="GeneID" id="5231533"/>
<feature type="domain" description="Chromatin assembly factor 1 p150 subunit acidic region" evidence="8">
    <location>
        <begin position="167"/>
        <end position="313"/>
    </location>
</feature>
<feature type="region of interest" description="Disordered" evidence="7">
    <location>
        <begin position="1"/>
        <end position="236"/>
    </location>
</feature>
<dbReference type="InterPro" id="IPR022043">
    <property type="entry name" value="CAF1A_DD"/>
</dbReference>
<dbReference type="EMBL" id="CH981529">
    <property type="protein sequence ID" value="EDK45988.1"/>
    <property type="molecule type" value="Genomic_DNA"/>
</dbReference>
<organism evidence="10 11">
    <name type="scientific">Lodderomyces elongisporus (strain ATCC 11503 / CBS 2605 / JCM 1781 / NBRC 1676 / NRRL YB-4239)</name>
    <name type="common">Yeast</name>
    <name type="synonym">Saccharomyces elongisporus</name>
    <dbReference type="NCBI Taxonomy" id="379508"/>
    <lineage>
        <taxon>Eukaryota</taxon>
        <taxon>Fungi</taxon>
        <taxon>Dikarya</taxon>
        <taxon>Ascomycota</taxon>
        <taxon>Saccharomycotina</taxon>
        <taxon>Pichiomycetes</taxon>
        <taxon>Debaryomycetaceae</taxon>
        <taxon>Candida/Lodderomyces clade</taxon>
        <taxon>Lodderomyces</taxon>
    </lineage>
</organism>
<dbReference type="Proteomes" id="UP000001996">
    <property type="component" value="Unassembled WGS sequence"/>
</dbReference>
<keyword evidence="5" id="KW-0234">DNA repair</keyword>
<dbReference type="VEuPathDB" id="FungiDB:LELG_04167"/>
<dbReference type="InterPro" id="IPR021644">
    <property type="entry name" value="CAF-1_p150_acidic"/>
</dbReference>
<evidence type="ECO:0008006" key="12">
    <source>
        <dbReference type="Google" id="ProtNLM"/>
    </source>
</evidence>
<protein>
    <recommendedName>
        <fullName evidence="12">Chromatin assembly factor 1 subunit A</fullName>
    </recommendedName>
</protein>
<dbReference type="GO" id="GO:0006281">
    <property type="term" value="P:DNA repair"/>
    <property type="evidence" value="ECO:0007669"/>
    <property type="project" value="UniProtKB-KW"/>
</dbReference>
<gene>
    <name evidence="10" type="ORF">LELG_04167</name>
</gene>
<keyword evidence="6" id="KW-0539">Nucleus</keyword>
<dbReference type="KEGG" id="lel:PVL30_003894"/>
<evidence type="ECO:0000256" key="2">
    <source>
        <dbReference type="ARBA" id="ARBA00022705"/>
    </source>
</evidence>
<evidence type="ECO:0000256" key="7">
    <source>
        <dbReference type="SAM" id="MobiDB-lite"/>
    </source>
</evidence>
<evidence type="ECO:0000313" key="11">
    <source>
        <dbReference type="Proteomes" id="UP000001996"/>
    </source>
</evidence>
<feature type="compositionally biased region" description="Basic and acidic residues" evidence="7">
    <location>
        <begin position="76"/>
        <end position="236"/>
    </location>
</feature>
<feature type="compositionally biased region" description="Polar residues" evidence="7">
    <location>
        <begin position="1"/>
        <end position="12"/>
    </location>
</feature>
<dbReference type="GO" id="GO:0005634">
    <property type="term" value="C:nucleus"/>
    <property type="evidence" value="ECO:0007669"/>
    <property type="project" value="UniProtKB-SubCell"/>
</dbReference>
<reference evidence="10 11" key="1">
    <citation type="journal article" date="2009" name="Nature">
        <title>Evolution of pathogenicity and sexual reproduction in eight Candida genomes.</title>
        <authorList>
            <person name="Butler G."/>
            <person name="Rasmussen M.D."/>
            <person name="Lin M.F."/>
            <person name="Santos M.A."/>
            <person name="Sakthikumar S."/>
            <person name="Munro C.A."/>
            <person name="Rheinbay E."/>
            <person name="Grabherr M."/>
            <person name="Forche A."/>
            <person name="Reedy J.L."/>
            <person name="Agrafioti I."/>
            <person name="Arnaud M.B."/>
            <person name="Bates S."/>
            <person name="Brown A.J."/>
            <person name="Brunke S."/>
            <person name="Costanzo M.C."/>
            <person name="Fitzpatrick D.A."/>
            <person name="de Groot P.W."/>
            <person name="Harris D."/>
            <person name="Hoyer L.L."/>
            <person name="Hube B."/>
            <person name="Klis F.M."/>
            <person name="Kodira C."/>
            <person name="Lennard N."/>
            <person name="Logue M.E."/>
            <person name="Martin R."/>
            <person name="Neiman A.M."/>
            <person name="Nikolaou E."/>
            <person name="Quail M.A."/>
            <person name="Quinn J."/>
            <person name="Santos M.C."/>
            <person name="Schmitzberger F.F."/>
            <person name="Sherlock G."/>
            <person name="Shah P."/>
            <person name="Silverstein K.A."/>
            <person name="Skrzypek M.S."/>
            <person name="Soll D."/>
            <person name="Staggs R."/>
            <person name="Stansfield I."/>
            <person name="Stumpf M.P."/>
            <person name="Sudbery P.E."/>
            <person name="Srikantha T."/>
            <person name="Zeng Q."/>
            <person name="Berman J."/>
            <person name="Berriman M."/>
            <person name="Heitman J."/>
            <person name="Gow N.A."/>
            <person name="Lorenz M.C."/>
            <person name="Birren B.W."/>
            <person name="Kellis M."/>
            <person name="Cuomo C.A."/>
        </authorList>
    </citation>
    <scope>NUCLEOTIDE SEQUENCE [LARGE SCALE GENOMIC DNA]</scope>
    <source>
        <strain evidence="11">ATCC 11503 / BCRC 21390 / CBS 2605 / JCM 1781 / NBRC 1676 / NRRL YB-4239</strain>
    </source>
</reference>
<dbReference type="GO" id="GO:0033186">
    <property type="term" value="C:CAF-1 complex"/>
    <property type="evidence" value="ECO:0007669"/>
    <property type="project" value="TreeGrafter"/>
</dbReference>
<accession>A5E3I0</accession>
<dbReference type="STRING" id="379508.A5E3I0"/>
<name>A5E3I0_LODEL</name>
<feature type="compositionally biased region" description="Basic and acidic residues" evidence="7">
    <location>
        <begin position="57"/>
        <end position="70"/>
    </location>
</feature>
<dbReference type="AlphaFoldDB" id="A5E3I0"/>
<sequence>MTTVYASNFQENSRLDEDTHQRGENAIDSETKLPDQLGYEDKDDTSASNRKLRKRKSPEQDGHAEKDNIKPESPTEEEKAAKRKKLDDEKAALKKKQEEEKELKRRQAEEEKLAKKKQLEEEKEAKRKKLEEEKEAKRKKLEEEKEAKRKKLEEEKEAKRKKLEEEKEAKRKKLEEEKEAKRRKLEEEKLERERKKEEEKLEKERKRKEEQLQREQKKQAELQEKERRREEREKERLEKKLKIEEEKKAKELERQKAEEEKRKAEEAKERSQMRISSFFQAGPAKKTDVKLEEKQVESDYESLFLPFFVQKNVTLKTFGIIADATEASKKELDLMILNQGKENESKFKSFLQKSKLSIPVHRVPTTPESILSALNLPSTTEQQIIKLIESLDPIKFISFYENSKPPYTGTWTSTKHQSQLLPILSNPLDACTTGLDYDYDSDLEWNEEDKDGDDIDDEDEDEDDGVGILLDEEDDEFIENDQQDNRKRNWNLKQLVVVNKWNDENEETFFQGYSTIHLVSEDKLTLRTIQH</sequence>
<dbReference type="OMA" id="TIQDIAC"/>
<evidence type="ECO:0000256" key="5">
    <source>
        <dbReference type="ARBA" id="ARBA00023204"/>
    </source>
</evidence>
<feature type="region of interest" description="Disordered" evidence="7">
    <location>
        <begin position="248"/>
        <end position="273"/>
    </location>
</feature>
<dbReference type="PANTHER" id="PTHR15272:SF0">
    <property type="entry name" value="CHROMATIN ASSEMBLY FACTOR 1 SUBUNIT A"/>
    <property type="match status" value="1"/>
</dbReference>
<feature type="compositionally biased region" description="Basic and acidic residues" evidence="7">
    <location>
        <begin position="13"/>
        <end position="33"/>
    </location>
</feature>